<dbReference type="GO" id="GO:0005886">
    <property type="term" value="C:plasma membrane"/>
    <property type="evidence" value="ECO:0007669"/>
    <property type="project" value="UniProtKB-SubCell"/>
</dbReference>
<dbReference type="AlphaFoldDB" id="G0ETE9"/>
<dbReference type="PANTHER" id="PTHR43005:SF1">
    <property type="entry name" value="SPERMIDINE_PUTRESCINE TRANSPORT SYSTEM PERMEASE PROTEIN"/>
    <property type="match status" value="1"/>
</dbReference>
<evidence type="ECO:0000256" key="7">
    <source>
        <dbReference type="RuleBase" id="RU363032"/>
    </source>
</evidence>
<dbReference type="Gene3D" id="1.10.3720.10">
    <property type="entry name" value="MetI-like"/>
    <property type="match status" value="1"/>
</dbReference>
<dbReference type="Pfam" id="PF00528">
    <property type="entry name" value="BPD_transp_1"/>
    <property type="match status" value="1"/>
</dbReference>
<evidence type="ECO:0000256" key="3">
    <source>
        <dbReference type="ARBA" id="ARBA00022475"/>
    </source>
</evidence>
<name>G0ETE9_CUPNN</name>
<dbReference type="GO" id="GO:0055085">
    <property type="term" value="P:transmembrane transport"/>
    <property type="evidence" value="ECO:0007669"/>
    <property type="project" value="InterPro"/>
</dbReference>
<keyword evidence="2 7" id="KW-0813">Transport</keyword>
<reference evidence="9 10" key="1">
    <citation type="journal article" date="2011" name="J. Bacteriol.">
        <title>Complete genome sequence of the type strain Cupriavidus necator N-1.</title>
        <authorList>
            <person name="Poehlein A."/>
            <person name="Kusian B."/>
            <person name="Friedrich B."/>
            <person name="Daniel R."/>
            <person name="Bowien B."/>
        </authorList>
    </citation>
    <scope>NUCLEOTIDE SEQUENCE [LARGE SCALE GENOMIC DNA]</scope>
    <source>
        <strain evidence="10">ATCC 43291 / DSM 13513 / CCUG 52238 / LMG 8453 / N-1</strain>
    </source>
</reference>
<dbReference type="PANTHER" id="PTHR43005">
    <property type="entry name" value="BLR7065 PROTEIN"/>
    <property type="match status" value="1"/>
</dbReference>
<dbReference type="HOGENOM" id="CLU_016047_0_3_4"/>
<dbReference type="Proteomes" id="UP000006798">
    <property type="component" value="Chromosome 1"/>
</dbReference>
<dbReference type="InterPro" id="IPR035906">
    <property type="entry name" value="MetI-like_sf"/>
</dbReference>
<dbReference type="EMBL" id="CP002877">
    <property type="protein sequence ID" value="AEI75620.1"/>
    <property type="molecule type" value="Genomic_DNA"/>
</dbReference>
<feature type="transmembrane region" description="Helical" evidence="7">
    <location>
        <begin position="288"/>
        <end position="309"/>
    </location>
</feature>
<evidence type="ECO:0000256" key="2">
    <source>
        <dbReference type="ARBA" id="ARBA00022448"/>
    </source>
</evidence>
<dbReference type="GeneID" id="34309388"/>
<sequence>MTPLHIATGQPAQDQARQPAQRLADDDRWLGRAMLAPAVIYIALLVGFPFMLSIYYSLSDATVGSQVLHFVGLENFRRVLESNTFWRSLRNALVFTLVSQVLVVVLAKMLAMALYQDFRGKWLVRLLILLPWVAPISLGTIGWLWIFDPVYSIINWTLAAVGVLGPRNWPVWLGQPELAMASVIVVDVWRLLPLATVIILAGLSGIPQDIHDAAAMDGAGFWRHLFLINLPLVMPIMLVALLFGIVFTFTDMIIIYVLTRGGPYDTTQVLASLAFFTGIQGGDLAEGAAISLFLFPVLVAVVIVLLTVARRAEVT</sequence>
<feature type="transmembrane region" description="Helical" evidence="7">
    <location>
        <begin position="92"/>
        <end position="115"/>
    </location>
</feature>
<keyword evidence="6 7" id="KW-0472">Membrane</keyword>
<dbReference type="InterPro" id="IPR000515">
    <property type="entry name" value="MetI-like"/>
</dbReference>
<comment type="subcellular location">
    <subcellularLocation>
        <location evidence="1 7">Cell membrane</location>
        <topology evidence="1 7">Multi-pass membrane protein</topology>
    </subcellularLocation>
</comment>
<evidence type="ECO:0000259" key="8">
    <source>
        <dbReference type="PROSITE" id="PS50928"/>
    </source>
</evidence>
<feature type="transmembrane region" description="Helical" evidence="7">
    <location>
        <begin position="225"/>
        <end position="258"/>
    </location>
</feature>
<accession>G0ETE9</accession>
<feature type="transmembrane region" description="Helical" evidence="7">
    <location>
        <begin position="178"/>
        <end position="204"/>
    </location>
</feature>
<keyword evidence="4 7" id="KW-0812">Transmembrane</keyword>
<evidence type="ECO:0000256" key="1">
    <source>
        <dbReference type="ARBA" id="ARBA00004651"/>
    </source>
</evidence>
<proteinExistence type="inferred from homology"/>
<evidence type="ECO:0000256" key="6">
    <source>
        <dbReference type="ARBA" id="ARBA00023136"/>
    </source>
</evidence>
<dbReference type="PROSITE" id="PS50928">
    <property type="entry name" value="ABC_TM1"/>
    <property type="match status" value="1"/>
</dbReference>
<dbReference type="RefSeq" id="WP_013955342.1">
    <property type="nucleotide sequence ID" value="NC_015726.1"/>
</dbReference>
<keyword evidence="3" id="KW-1003">Cell membrane</keyword>
<evidence type="ECO:0000313" key="10">
    <source>
        <dbReference type="Proteomes" id="UP000006798"/>
    </source>
</evidence>
<organism evidence="9 10">
    <name type="scientific">Cupriavidus necator (strain ATCC 43291 / DSM 13513 / CCUG 52238 / LMG 8453 / N-1)</name>
    <name type="common">Ralstonia eutropha</name>
    <dbReference type="NCBI Taxonomy" id="1042878"/>
    <lineage>
        <taxon>Bacteria</taxon>
        <taxon>Pseudomonadati</taxon>
        <taxon>Pseudomonadota</taxon>
        <taxon>Betaproteobacteria</taxon>
        <taxon>Burkholderiales</taxon>
        <taxon>Burkholderiaceae</taxon>
        <taxon>Cupriavidus</taxon>
    </lineage>
</organism>
<dbReference type="CDD" id="cd06261">
    <property type="entry name" value="TM_PBP2"/>
    <property type="match status" value="1"/>
</dbReference>
<evidence type="ECO:0000256" key="5">
    <source>
        <dbReference type="ARBA" id="ARBA00022989"/>
    </source>
</evidence>
<feature type="transmembrane region" description="Helical" evidence="7">
    <location>
        <begin position="38"/>
        <end position="58"/>
    </location>
</feature>
<feature type="domain" description="ABC transmembrane type-1" evidence="8">
    <location>
        <begin position="89"/>
        <end position="307"/>
    </location>
</feature>
<keyword evidence="5 7" id="KW-1133">Transmembrane helix</keyword>
<gene>
    <name evidence="9" type="ordered locus">CNE_1c02510</name>
</gene>
<protein>
    <submittedName>
        <fullName evidence="9">ABC transport system permease protein y4oQ</fullName>
    </submittedName>
</protein>
<comment type="similarity">
    <text evidence="7">Belongs to the binding-protein-dependent transport system permease family.</text>
</comment>
<feature type="transmembrane region" description="Helical" evidence="7">
    <location>
        <begin position="122"/>
        <end position="146"/>
    </location>
</feature>
<evidence type="ECO:0000256" key="4">
    <source>
        <dbReference type="ARBA" id="ARBA00022692"/>
    </source>
</evidence>
<dbReference type="SUPFAM" id="SSF161098">
    <property type="entry name" value="MetI-like"/>
    <property type="match status" value="1"/>
</dbReference>
<dbReference type="KEGG" id="cnc:CNE_1c02510"/>
<evidence type="ECO:0000313" key="9">
    <source>
        <dbReference type="EMBL" id="AEI75620.1"/>
    </source>
</evidence>